<keyword evidence="2" id="KW-1185">Reference proteome</keyword>
<dbReference type="Proteomes" id="UP000887116">
    <property type="component" value="Unassembled WGS sequence"/>
</dbReference>
<evidence type="ECO:0000313" key="1">
    <source>
        <dbReference type="EMBL" id="GFQ65531.1"/>
    </source>
</evidence>
<gene>
    <name evidence="1" type="ORF">TNCT_273591</name>
</gene>
<comment type="caution">
    <text evidence="1">The sequence shown here is derived from an EMBL/GenBank/DDBJ whole genome shotgun (WGS) entry which is preliminary data.</text>
</comment>
<protein>
    <submittedName>
        <fullName evidence="1">Uncharacterized protein</fullName>
    </submittedName>
</protein>
<dbReference type="EMBL" id="BMAO01000254">
    <property type="protein sequence ID" value="GFQ65531.1"/>
    <property type="molecule type" value="Genomic_DNA"/>
</dbReference>
<evidence type="ECO:0000313" key="2">
    <source>
        <dbReference type="Proteomes" id="UP000887116"/>
    </source>
</evidence>
<dbReference type="AlphaFoldDB" id="A0A8X6EZS7"/>
<accession>A0A8X6EZS7</accession>
<proteinExistence type="predicted"/>
<name>A0A8X6EZS7_TRICU</name>
<organism evidence="1 2">
    <name type="scientific">Trichonephila clavata</name>
    <name type="common">Joro spider</name>
    <name type="synonym">Nephila clavata</name>
    <dbReference type="NCBI Taxonomy" id="2740835"/>
    <lineage>
        <taxon>Eukaryota</taxon>
        <taxon>Metazoa</taxon>
        <taxon>Ecdysozoa</taxon>
        <taxon>Arthropoda</taxon>
        <taxon>Chelicerata</taxon>
        <taxon>Arachnida</taxon>
        <taxon>Araneae</taxon>
        <taxon>Araneomorphae</taxon>
        <taxon>Entelegynae</taxon>
        <taxon>Araneoidea</taxon>
        <taxon>Nephilidae</taxon>
        <taxon>Trichonephila</taxon>
    </lineage>
</organism>
<reference evidence="1" key="1">
    <citation type="submission" date="2020-07" db="EMBL/GenBank/DDBJ databases">
        <title>Multicomponent nature underlies the extraordinary mechanical properties of spider dragline silk.</title>
        <authorList>
            <person name="Kono N."/>
            <person name="Nakamura H."/>
            <person name="Mori M."/>
            <person name="Yoshida Y."/>
            <person name="Ohtoshi R."/>
            <person name="Malay A.D."/>
            <person name="Moran D.A.P."/>
            <person name="Tomita M."/>
            <person name="Numata K."/>
            <person name="Arakawa K."/>
        </authorList>
    </citation>
    <scope>NUCLEOTIDE SEQUENCE</scope>
</reference>
<sequence length="203" mass="23160">MIIAKQYLKHGSDIIPNFNKSNKSIVTADVPKANYLRDPKVVEKFLLHVRRLCDSNVTEVLNVKAHRKTTDSCKQYNKEIYLSSLKLNNLTLNDVTASTSDTEDKQREIGLTFQESHEQTDKLIEFYSRNKNTTSNASENDALRNNPFLKLKMTSSDHIPLIKIPGTSGQKPNEDALKEIDLERERSEVNNVLRKILVLGHPK</sequence>